<proteinExistence type="predicted"/>
<dbReference type="Proteomes" id="UP001057580">
    <property type="component" value="Chromosome"/>
</dbReference>
<gene>
    <name evidence="3" type="ORF">N0B31_02360</name>
</gene>
<protein>
    <submittedName>
        <fullName evidence="3">LEA type 2 family protein</fullName>
    </submittedName>
</protein>
<evidence type="ECO:0000259" key="2">
    <source>
        <dbReference type="SMART" id="SM00769"/>
    </source>
</evidence>
<name>A0A9E7R5K5_9EURY</name>
<dbReference type="SUPFAM" id="SSF117070">
    <property type="entry name" value="LEA14-like"/>
    <property type="match status" value="2"/>
</dbReference>
<dbReference type="GO" id="GO:0009269">
    <property type="term" value="P:response to desiccation"/>
    <property type="evidence" value="ECO:0007669"/>
    <property type="project" value="InterPro"/>
</dbReference>
<sequence>MDTRESRRGLGTLRVVLVALGLVAASVGGAFALGVVGAPSVQAVENRFGDVTDQTTVVETDLVVDNPNPVGVQLGGTTIDYTVAMNDVAMAEGTKEGLDVDPGNTTLDFSTRMQNTKIPDWWVTHLRNGEVTNVTVDADVRTSLLGDRTFDFQQGQQIETDIIGAFESDETRPVNASRPLVSDPILYINRTDAQYGTVTEAQTPIVTDFVVYNPKAQPYVVTEVGYEVTMNDIPVGEGRTNESYVVPGGTTETIRTVPTIRNERLDEWWVSHLQNDQVTDLQIDFYAKVELPTGDEIRIPLDALTYERTIETDIFGTKDETDASDAGAGDASTEGEGPAGTASPTPTPTDDGGLLDTATDATDTATDATDTPTDGVLGGTPTAAPTTDAATSTPAPTATPSDSPTATPTDDGGILGLD</sequence>
<evidence type="ECO:0000313" key="4">
    <source>
        <dbReference type="Proteomes" id="UP001057580"/>
    </source>
</evidence>
<feature type="domain" description="Water stress and hypersensitive response" evidence="2">
    <location>
        <begin position="41"/>
        <end position="159"/>
    </location>
</feature>
<keyword evidence="4" id="KW-1185">Reference proteome</keyword>
<dbReference type="InterPro" id="IPR004864">
    <property type="entry name" value="LEA_2"/>
</dbReference>
<dbReference type="EMBL" id="CP104003">
    <property type="protein sequence ID" value="UWM55133.1"/>
    <property type="molecule type" value="Genomic_DNA"/>
</dbReference>
<evidence type="ECO:0000256" key="1">
    <source>
        <dbReference type="SAM" id="MobiDB-lite"/>
    </source>
</evidence>
<dbReference type="RefSeq" id="WP_260594185.1">
    <property type="nucleotide sequence ID" value="NZ_CP104003.1"/>
</dbReference>
<dbReference type="KEGG" id="ssai:N0B31_02360"/>
<dbReference type="GeneID" id="74941228"/>
<dbReference type="InterPro" id="IPR013783">
    <property type="entry name" value="Ig-like_fold"/>
</dbReference>
<feature type="domain" description="Water stress and hypersensitive response" evidence="2">
    <location>
        <begin position="188"/>
        <end position="306"/>
    </location>
</feature>
<organism evidence="3 4">
    <name type="scientific">Salinirubellus salinus</name>
    <dbReference type="NCBI Taxonomy" id="1364945"/>
    <lineage>
        <taxon>Archaea</taxon>
        <taxon>Methanobacteriati</taxon>
        <taxon>Methanobacteriota</taxon>
        <taxon>Stenosarchaea group</taxon>
        <taxon>Halobacteria</taxon>
        <taxon>Halobacteriales</taxon>
        <taxon>Natronomonadaceae</taxon>
        <taxon>Salinirubellus</taxon>
    </lineage>
</organism>
<dbReference type="Pfam" id="PF03168">
    <property type="entry name" value="LEA_2"/>
    <property type="match status" value="2"/>
</dbReference>
<reference evidence="3" key="1">
    <citation type="submission" date="2022-09" db="EMBL/GenBank/DDBJ databases">
        <title>Diverse halophilic archaea isolated from saline environments.</title>
        <authorList>
            <person name="Cui H.-L."/>
        </authorList>
    </citation>
    <scope>NUCLEOTIDE SEQUENCE</scope>
    <source>
        <strain evidence="3">ZS-35-S2</strain>
    </source>
</reference>
<feature type="compositionally biased region" description="Low complexity" evidence="1">
    <location>
        <begin position="324"/>
        <end position="411"/>
    </location>
</feature>
<accession>A0A9E7R5K5</accession>
<evidence type="ECO:0000313" key="3">
    <source>
        <dbReference type="EMBL" id="UWM55133.1"/>
    </source>
</evidence>
<dbReference type="SMART" id="SM00769">
    <property type="entry name" value="WHy"/>
    <property type="match status" value="2"/>
</dbReference>
<feature type="region of interest" description="Disordered" evidence="1">
    <location>
        <begin position="315"/>
        <end position="418"/>
    </location>
</feature>
<dbReference type="AlphaFoldDB" id="A0A9E7R5K5"/>
<dbReference type="InterPro" id="IPR013990">
    <property type="entry name" value="WHy-dom"/>
</dbReference>
<dbReference type="Gene3D" id="2.60.40.10">
    <property type="entry name" value="Immunoglobulins"/>
    <property type="match status" value="2"/>
</dbReference>